<gene>
    <name evidence="1" type="ORF">QAD02_014576</name>
</gene>
<accession>A0ACC2P5C8</accession>
<sequence length="148" mass="15256">MKLQPSNQPPCECGPGAGVDAGGNDVVTREVVLLEVVGGDSTRNSRKLICNLNTNSSTVVVSSGLDVVVEFDGAVLVDGAVVLGVEGLAEVVLVAAVVLDVVIGAEVVVSAGGSGGAKTKNSKLYKNHHYRFKKKSSQQMKKINSNGH</sequence>
<protein>
    <submittedName>
        <fullName evidence="1">Uncharacterized protein</fullName>
    </submittedName>
</protein>
<keyword evidence="2" id="KW-1185">Reference proteome</keyword>
<name>A0ACC2P5C8_9HYME</name>
<evidence type="ECO:0000313" key="2">
    <source>
        <dbReference type="Proteomes" id="UP001239111"/>
    </source>
</evidence>
<comment type="caution">
    <text evidence="1">The sequence shown here is derived from an EMBL/GenBank/DDBJ whole genome shotgun (WGS) entry which is preliminary data.</text>
</comment>
<reference evidence="1" key="1">
    <citation type="submission" date="2023-04" db="EMBL/GenBank/DDBJ databases">
        <title>A chromosome-level genome assembly of the parasitoid wasp Eretmocerus hayati.</title>
        <authorList>
            <person name="Zhong Y."/>
            <person name="Liu S."/>
            <person name="Liu Y."/>
        </authorList>
    </citation>
    <scope>NUCLEOTIDE SEQUENCE</scope>
    <source>
        <strain evidence="1">ZJU_SS_LIU_2023</strain>
    </source>
</reference>
<dbReference type="Proteomes" id="UP001239111">
    <property type="component" value="Chromosome 2"/>
</dbReference>
<dbReference type="EMBL" id="CM056742">
    <property type="protein sequence ID" value="KAJ8678789.1"/>
    <property type="molecule type" value="Genomic_DNA"/>
</dbReference>
<evidence type="ECO:0000313" key="1">
    <source>
        <dbReference type="EMBL" id="KAJ8678789.1"/>
    </source>
</evidence>
<organism evidence="1 2">
    <name type="scientific">Eretmocerus hayati</name>
    <dbReference type="NCBI Taxonomy" id="131215"/>
    <lineage>
        <taxon>Eukaryota</taxon>
        <taxon>Metazoa</taxon>
        <taxon>Ecdysozoa</taxon>
        <taxon>Arthropoda</taxon>
        <taxon>Hexapoda</taxon>
        <taxon>Insecta</taxon>
        <taxon>Pterygota</taxon>
        <taxon>Neoptera</taxon>
        <taxon>Endopterygota</taxon>
        <taxon>Hymenoptera</taxon>
        <taxon>Apocrita</taxon>
        <taxon>Proctotrupomorpha</taxon>
        <taxon>Chalcidoidea</taxon>
        <taxon>Aphelinidae</taxon>
        <taxon>Aphelininae</taxon>
        <taxon>Eretmocerus</taxon>
    </lineage>
</organism>
<proteinExistence type="predicted"/>